<feature type="compositionally biased region" description="Polar residues" evidence="1">
    <location>
        <begin position="440"/>
        <end position="458"/>
    </location>
</feature>
<accession>A0ABT1DXE0</accession>
<dbReference type="EMBL" id="JAMYJR010000038">
    <property type="protein sequence ID" value="MCO8275445.1"/>
    <property type="molecule type" value="Genomic_DNA"/>
</dbReference>
<feature type="region of interest" description="Disordered" evidence="1">
    <location>
        <begin position="1480"/>
        <end position="1505"/>
    </location>
</feature>
<organism evidence="2 3">
    <name type="scientific">Paractinoplanes aksuensis</name>
    <dbReference type="NCBI Taxonomy" id="2939490"/>
    <lineage>
        <taxon>Bacteria</taxon>
        <taxon>Bacillati</taxon>
        <taxon>Actinomycetota</taxon>
        <taxon>Actinomycetes</taxon>
        <taxon>Micromonosporales</taxon>
        <taxon>Micromonosporaceae</taxon>
        <taxon>Paractinoplanes</taxon>
    </lineage>
</organism>
<feature type="compositionally biased region" description="Polar residues" evidence="1">
    <location>
        <begin position="1934"/>
        <end position="1944"/>
    </location>
</feature>
<dbReference type="RefSeq" id="WP_253241509.1">
    <property type="nucleotide sequence ID" value="NZ_JAMYJR010000038.1"/>
</dbReference>
<feature type="region of interest" description="Disordered" evidence="1">
    <location>
        <begin position="349"/>
        <end position="507"/>
    </location>
</feature>
<evidence type="ECO:0000313" key="3">
    <source>
        <dbReference type="Proteomes" id="UP001523369"/>
    </source>
</evidence>
<keyword evidence="3" id="KW-1185">Reference proteome</keyword>
<feature type="region of interest" description="Disordered" evidence="1">
    <location>
        <begin position="563"/>
        <end position="675"/>
    </location>
</feature>
<dbReference type="PANTHER" id="PTHR12460">
    <property type="entry name" value="CYCLIN-DEPENDENT KINASE INHIBITOR-RELATED PROTEIN"/>
    <property type="match status" value="1"/>
</dbReference>
<evidence type="ECO:0000256" key="1">
    <source>
        <dbReference type="SAM" id="MobiDB-lite"/>
    </source>
</evidence>
<feature type="compositionally biased region" description="Pro residues" evidence="1">
    <location>
        <begin position="2731"/>
        <end position="2752"/>
    </location>
</feature>
<gene>
    <name evidence="2" type="ORF">M1L60_33170</name>
</gene>
<reference evidence="2 3" key="1">
    <citation type="submission" date="2022-06" db="EMBL/GenBank/DDBJ databases">
        <title>New Species of the Genus Actinoplanes, ActinopZanes ferrugineus.</title>
        <authorList>
            <person name="Ding P."/>
        </authorList>
    </citation>
    <scope>NUCLEOTIDE SEQUENCE [LARGE SCALE GENOMIC DNA]</scope>
    <source>
        <strain evidence="2 3">TRM88003</strain>
    </source>
</reference>
<comment type="caution">
    <text evidence="2">The sequence shown here is derived from an EMBL/GenBank/DDBJ whole genome shotgun (WGS) entry which is preliminary data.</text>
</comment>
<feature type="compositionally biased region" description="Polar residues" evidence="1">
    <location>
        <begin position="640"/>
        <end position="664"/>
    </location>
</feature>
<protein>
    <submittedName>
        <fullName evidence="2">Uncharacterized protein</fullName>
    </submittedName>
</protein>
<sequence length="2995" mass="315235">MVDIHIEDPNYQWVYDAVLYTLGEQLPKADIARVRAMVGDLLTTSVMVNQQVDATASLSRRVPLHLQGGAGDAFADYAAGITKDLPAAGDIAAALAGAADGFALDTEAAQYVVLIVAFWTVLEIFKAMLTGFGAAAAPAIIAAGRRAIKETLDELRGTLTKRLHTLNDNIARSLFGITVTRAVPGAGGKAARKKFADMTMPEKTRYMSGKGAEEGAGEAAEEGLHESSAQVIQIFEGKRGDLDEMRVFASAAFGAATSAFISLYSKAGRTVIRVTTDKKISDYMVSGKHTNQFGQMTVRELYRAIMETLGEGTVVKLLGGGGFNPGATLSSSFLIGMGTGLPMLLVEVPEKPPAGKDTKSGGKLTTGTGTSTEPGTGARAGAEPGSEPGAGARTGAGAGEKVRAEPGADVGTGSPASAGAEGRSTTSGTSTTSHPGTTGNPEGNSSSQPTRTNHNANPATVFDGPDPAIPTSNTTGSGNTSSTPATAAIPATTTGADPATNGSPSANATPTYGAALATVGSPSARADVAGGTSVPGSAFNAGGIATTTGNTSATANAASATNSASAANSQSNEGPNSTAALPRPAEATVADDTSLTAGLPSPPNQPQGLAGLSTHTNSAAPGEPAAATVGSALPAPPASGTASSGPAVNNPPKQTANSETSLSTPGLPGLESTVIPTVVPTPTADTINTLIVTPDVATSEPGSAPQQVADQPTVPAHAAPFPPTGARLDMAMSSLPQWDRKTPDCVSRVAQVMSAAGVRPRAAVDDRPPTPADVADRIGGAFRPAELSVFDSLDLGHATPVWFDAPGDPQHLAFVQRLSDGSLELLETQAEPSLRRVPFVTGGDLPEPARPLARNLRVPIHDGRLRQFHVHDATPSSGNKRVIGTDLAAALVDPPRSRRVGMNPVAQNSRSSIDEVMPPEAVVDPLLNPPPPPEEPLELWKNENKLRLLSAALAGPRVLRATESRKALFSAVHNHRLGRRPLAPHEFVAASAETARYAKIVQLLGGSKVVEQRREMAQWAADQSQLTDLEQINLVIAAEIGLSTRLLAEHRAAIEDAADDAEAAARALLGAPQQVPLALPDPLGTADDESTSMAGTLAVYWDLAPSLVDYVEAVRDGNRAGRATLLPLPPIAAAEPHADLIGSVLKAAFESDISVSPAAPARMREAARNASDESALLRDLVNISGLNIQTLEMPNRIMSEQEAQEAVRSHADGHTGPAVLVVRMDGYWRPAVLDPPHPETRPVAPWYTVGEALGEFAVARVVPPDRNATVTAVRTAIDQYLFEAGVAEEARRTISDAVGAAVRNLLTDSGDAAASGEDQLHQFWEKIILEGVTVAAGGRIAWIKPQLTDLTVLDEQPAGSGRYGVSFASTSVESAHERDSGVSLLDMAAEFIFTSVSAHLSRVLWAVPQISTSVSGGSGSASSMKVISSRKVFAINLTQFTGAITFTVSLDGEVAARVPAPRRGDGSGTVEVRFPTEYVLSPRSPRDLPHRPPGAEAPRRRDPFAGTRETLNAVDVGDLVRATHHRLAQQAGLSPTARVAIATRLVAEVLNERALRNRSIAALSNGVVLSRMTVGVRTLQPRVKLEPVKMQYLAGRTTNQVVIREDKGLVRGTKQTEQRSRQIAASSDVLLRGITLSPESAVSGSFGLTLPEIAWEHETSRSLDVKAGNHTVLNVEDHQHRYRTVLRARVDFLGEETSPVVADVSAELGVLSRDWTAFVRRYLGQSEASLDSVLTGEALSLTTLPVEPDIELMEAPAGTDFEEPNVLAPHLSRVPSPREDVDNVPLVLAAGRGHGEAVLTRWAGIDRVVSGVRQSLRAVAGGQGTHAEWADVEATLIAAFGQATLEADPDRVWAGAQHQFHIGKRVYHVVVTAHPGPLEEVPPDAATSNTRDLRSLTVSSAKSHSYEGKLALRGQARFGKQSVRGPLGGGYSGTAETTGAMSTGQTRKDYIRSEFRVDTSFRIPTLIVIEVKGPDGATSRQKLKGEITEYVSVPRFHVGYTARPNRVGVHRAGPRAGEIVRFDLHGSSGVRPFFGNMPELSALVAERFEAGLGRRLDPMTWPAAIRRLGEGSQLAAAFSDLVDGRGWRVVLGQFDRHTATAIIRLQVYDVEASESTEAGEIEKYSQQTSQAGRSFTTTFASEWSANASIQGALGQVRPDEDDGEGWRLAGGGGWSHKHTRATKAEHTLGTINITRETVTGRHYRAAGRFQVAVVWDDGPRGRHNATEEVVAGEGLITFLAEPRLASRLGLLAASHQETADQQAADPRTIERDLVERDVTRALTYVEHMDAEQVLGEILAVAQQWGLLPAGPDGAAIHHPLAVQLEEMFRSRRLEDTFFDLSGSGVVGVFSIPGVIPYRLSVETRVMDRTVVESRLVEEKVDGVFRSERIEEYAHEDHGSVGDVYSGQLRIRKAGDGDAGGFTPAGSYNTGTVSAHGTSSSVKDINRLTTKSGRMTEFTETMIIRVRISLDVGPWNRRNAVRQVPGRLRYIVPTALTKPASEEDAPQILPPSDRVHGSFNDVLRRSEFQVLTFRSAQVIDRLVGPNGSDPETTLAVSESLLRTQVVSLLSGDGLQIGDSRVRLIVNDVRPVLDPEGRPVGDKFKARKYTQSADAPTQSAGKHRGWNAKGTFDLHSGRPTPIVSTGAVAKFGGSGGLGHNRGGGTEGGSELSTTIERNAESTKTLWFVVADVTVQKLSAGGDIVAAEESPSGLTLVHEKGADELIAELEAAVPPVPDAPDPDAPSPDTPSPDTPSPDASARSFSMFPFMNASTTWFSASSRQFSNRTGRSVEEFELSVLDDNPAAPVQPAQADSASEHDSPLPPPAPSSGAAPPPEQPGPTAEGTEASAASVPASLPAPESEALPVAGQEAFRPGYGAEGHVRITPSRITVPLRAEVASPPVQPDPQSAPEHPAAPVQADDAVLTRSRPGTARRSDGDGTGLSGVAHEGVHDLPPMFATDGVDVEAGIDDLELEYDRLPVGAPEEVEPVVVTSQPEA</sequence>
<evidence type="ECO:0000313" key="2">
    <source>
        <dbReference type="EMBL" id="MCO8275445.1"/>
    </source>
</evidence>
<feature type="compositionally biased region" description="Pro residues" evidence="1">
    <location>
        <begin position="2819"/>
        <end position="2836"/>
    </location>
</feature>
<dbReference type="Proteomes" id="UP001523369">
    <property type="component" value="Unassembled WGS sequence"/>
</dbReference>
<feature type="compositionally biased region" description="Low complexity" evidence="1">
    <location>
        <begin position="563"/>
        <end position="572"/>
    </location>
</feature>
<feature type="region of interest" description="Disordered" evidence="1">
    <location>
        <begin position="697"/>
        <end position="719"/>
    </location>
</feature>
<feature type="region of interest" description="Disordered" evidence="1">
    <location>
        <begin position="2797"/>
        <end position="2956"/>
    </location>
</feature>
<feature type="compositionally biased region" description="Low complexity" evidence="1">
    <location>
        <begin position="470"/>
        <end position="500"/>
    </location>
</feature>
<feature type="region of interest" description="Disordered" evidence="1">
    <location>
        <begin position="1923"/>
        <end position="1944"/>
    </location>
</feature>
<feature type="compositionally biased region" description="Low complexity" evidence="1">
    <location>
        <begin position="361"/>
        <end position="391"/>
    </location>
</feature>
<proteinExistence type="predicted"/>
<feature type="compositionally biased region" description="Low complexity" evidence="1">
    <location>
        <begin position="416"/>
        <end position="439"/>
    </location>
</feature>
<feature type="region of interest" description="Disordered" evidence="1">
    <location>
        <begin position="2731"/>
        <end position="2760"/>
    </location>
</feature>
<feature type="compositionally biased region" description="Basic and acidic residues" evidence="1">
    <location>
        <begin position="349"/>
        <end position="360"/>
    </location>
</feature>
<feature type="compositionally biased region" description="Low complexity" evidence="1">
    <location>
        <begin position="2837"/>
        <end position="2863"/>
    </location>
</feature>
<name>A0ABT1DXE0_9ACTN</name>
<dbReference type="PANTHER" id="PTHR12460:SF0">
    <property type="entry name" value="CID DOMAIN-CONTAINING PROTEIN-RELATED"/>
    <property type="match status" value="1"/>
</dbReference>
<feature type="compositionally biased region" description="Polar residues" evidence="1">
    <location>
        <begin position="700"/>
        <end position="710"/>
    </location>
</feature>